<evidence type="ECO:0000313" key="1">
    <source>
        <dbReference type="EMBL" id="KAF7490903.1"/>
    </source>
</evidence>
<organism evidence="1">
    <name type="scientific">Sarcoptes scabiei</name>
    <name type="common">Itch mite</name>
    <name type="synonym">Acarus scabiei</name>
    <dbReference type="NCBI Taxonomy" id="52283"/>
    <lineage>
        <taxon>Eukaryota</taxon>
        <taxon>Metazoa</taxon>
        <taxon>Ecdysozoa</taxon>
        <taxon>Arthropoda</taxon>
        <taxon>Chelicerata</taxon>
        <taxon>Arachnida</taxon>
        <taxon>Acari</taxon>
        <taxon>Acariformes</taxon>
        <taxon>Sarcoptiformes</taxon>
        <taxon>Astigmata</taxon>
        <taxon>Psoroptidia</taxon>
        <taxon>Sarcoptoidea</taxon>
        <taxon>Sarcoptidae</taxon>
        <taxon>Sarcoptinae</taxon>
        <taxon>Sarcoptes</taxon>
    </lineage>
</organism>
<dbReference type="AlphaFoldDB" id="A0A834VEL4"/>
<evidence type="ECO:0000313" key="3">
    <source>
        <dbReference type="Proteomes" id="UP000070412"/>
    </source>
</evidence>
<reference evidence="3" key="1">
    <citation type="journal article" date="2020" name="PLoS Negl. Trop. Dis.">
        <title>High-quality nuclear genome for Sarcoptes scabiei-A critical resource for a neglected parasite.</title>
        <authorList>
            <person name="Korhonen P.K."/>
            <person name="Gasser R.B."/>
            <person name="Ma G."/>
            <person name="Wang T."/>
            <person name="Stroehlein A.J."/>
            <person name="Young N.D."/>
            <person name="Ang C.S."/>
            <person name="Fernando D.D."/>
            <person name="Lu H.C."/>
            <person name="Taylor S."/>
            <person name="Reynolds S.L."/>
            <person name="Mofiz E."/>
            <person name="Najaraj S.H."/>
            <person name="Gowda H."/>
            <person name="Madugundu A."/>
            <person name="Renuse S."/>
            <person name="Holt D."/>
            <person name="Pandey A."/>
            <person name="Papenfuss A.T."/>
            <person name="Fischer K."/>
        </authorList>
    </citation>
    <scope>NUCLEOTIDE SEQUENCE [LARGE SCALE GENOMIC DNA]</scope>
</reference>
<reference evidence="2" key="3">
    <citation type="submission" date="2022-06" db="UniProtKB">
        <authorList>
            <consortium name="EnsemblMetazoa"/>
        </authorList>
    </citation>
    <scope>IDENTIFICATION</scope>
</reference>
<dbReference type="OrthoDB" id="6502361at2759"/>
<dbReference type="EMBL" id="WVUK01000062">
    <property type="protein sequence ID" value="KAF7490903.1"/>
    <property type="molecule type" value="Genomic_DNA"/>
</dbReference>
<dbReference type="OMA" id="CCAINES"/>
<reference evidence="1" key="2">
    <citation type="submission" date="2020-01" db="EMBL/GenBank/DDBJ databases">
        <authorList>
            <person name="Korhonen P.K.K."/>
            <person name="Guangxu M.G."/>
            <person name="Wang T.W."/>
            <person name="Stroehlein A.J.S."/>
            <person name="Young N.D."/>
            <person name="Ang C.-S.A."/>
            <person name="Fernando D.W.F."/>
            <person name="Lu H.L."/>
            <person name="Taylor S.T."/>
            <person name="Ehtesham M.E.M."/>
            <person name="Najaraj S.H.N."/>
            <person name="Harsha G.H.G."/>
            <person name="Madugundu A.M."/>
            <person name="Renuse S.R."/>
            <person name="Holt D.H."/>
            <person name="Pandey A.P."/>
            <person name="Papenfuss A.P."/>
            <person name="Gasser R.B.G."/>
            <person name="Fischer K.F."/>
        </authorList>
    </citation>
    <scope>NUCLEOTIDE SEQUENCE</scope>
    <source>
        <strain evidence="1">SSS_KF_BRIS2020</strain>
    </source>
</reference>
<gene>
    <name evidence="1" type="ORF">SSS_7024</name>
</gene>
<proteinExistence type="predicted"/>
<accession>A0A834VEL4</accession>
<sequence>MNMNSRTNNHINFVHHNNINMSMPNCDPYVQFIRIIQEMLKDAVSNQIIEKTFGKFNHEARQCFFDYGSNIEMMMLFIKSVIKFNPSNGRPFIDQQLLHQRAKLMQKFIIQDDCHMLDFLAKTIEYLHQNHLNMEEIDKVITILHSTEVIPLFIRNHWTYARNPKGNHLETTTLDRLRAIKHCFLFKYSLLCDTNEIE</sequence>
<name>A0A834VEL4_SARSC</name>
<dbReference type="Proteomes" id="UP000070412">
    <property type="component" value="Unassembled WGS sequence"/>
</dbReference>
<evidence type="ECO:0000313" key="2">
    <source>
        <dbReference type="EnsemblMetazoa" id="KAF7490903.1"/>
    </source>
</evidence>
<protein>
    <submittedName>
        <fullName evidence="1 2">Uncharacterized protein</fullName>
    </submittedName>
</protein>
<keyword evidence="3" id="KW-1185">Reference proteome</keyword>
<dbReference type="EnsemblMetazoa" id="SSS_7024s_mrna">
    <property type="protein sequence ID" value="KAF7490903.1"/>
    <property type="gene ID" value="SSS_7024"/>
</dbReference>